<comment type="similarity">
    <text evidence="1">Belongs to the protein kinase superfamily. ADCK protein kinase family.</text>
</comment>
<dbReference type="AlphaFoldDB" id="A0A250XSG6"/>
<dbReference type="OrthoDB" id="427480at2759"/>
<dbReference type="GO" id="GO:0016020">
    <property type="term" value="C:membrane"/>
    <property type="evidence" value="ECO:0007669"/>
    <property type="project" value="GOC"/>
</dbReference>
<sequence>MEHQCNCEIFSPLYLGPTFIKVGQLSSTRSDLFPPEFIQELSKLQDRVPAFSAERAMAIIEKDLGQPVGKLFQSFDRRPIAAASLGQVHRATLWSGEEVVVKVQRPGLKQLFDIDLDNLRILAEQLDKQDEANDFKGIYQECASVLYQEIDYINEGRNSDRFRRNFKDIPWVRVPIVYWEYSSPRVLTLQYLPGVRITDNARLNEAGVELKLVAKRATEAYLLQILKHGFYHADPHPGNVSVDITPGPYQGALLFYDFGMMGDIIPNIREKLLEVFYGIYRKDANQVIRALTDLQVIRASGDQLSLRRSIAFFIDNLARQTERQETIANIGEDLFAIALDQPFRFPANFTFVLRAFSTLEGIGKTLDPDYKFSELVKPYAQELLDLQNTADSRALIINQVQQQASELTSAAAAMPLRIQRIDALLEQLELGDIKLRVRALEVERSMRRSALLQSATMSVVGALGSLNLGAVLAMGHAGGAATPMCIAVSLVCGLLTLQGLQRVKRMDKFEKDIKGGA</sequence>
<comment type="caution">
    <text evidence="4">The sequence shown here is derived from an EMBL/GenBank/DDBJ whole genome shotgun (WGS) entry which is preliminary data.</text>
</comment>
<proteinExistence type="inferred from homology"/>
<dbReference type="PANTHER" id="PTHR10566:SF113">
    <property type="entry name" value="PROTEIN ACTIVITY OF BC1 COMPLEX KINASE 7, CHLOROPLASTIC"/>
    <property type="match status" value="1"/>
</dbReference>
<evidence type="ECO:0000313" key="4">
    <source>
        <dbReference type="EMBL" id="GAX86017.1"/>
    </source>
</evidence>
<feature type="transmembrane region" description="Helical" evidence="2">
    <location>
        <begin position="480"/>
        <end position="500"/>
    </location>
</feature>
<dbReference type="SUPFAM" id="SSF56112">
    <property type="entry name" value="Protein kinase-like (PK-like)"/>
    <property type="match status" value="1"/>
</dbReference>
<protein>
    <recommendedName>
        <fullName evidence="3">ABC1 atypical kinase-like domain-containing protein</fullName>
    </recommendedName>
</protein>
<evidence type="ECO:0000256" key="2">
    <source>
        <dbReference type="SAM" id="Phobius"/>
    </source>
</evidence>
<feature type="domain" description="ABC1 atypical kinase-like" evidence="3">
    <location>
        <begin position="43"/>
        <end position="289"/>
    </location>
</feature>
<keyword evidence="2" id="KW-1133">Transmembrane helix</keyword>
<organism evidence="4 5">
    <name type="scientific">Chlamydomonas eustigma</name>
    <dbReference type="NCBI Taxonomy" id="1157962"/>
    <lineage>
        <taxon>Eukaryota</taxon>
        <taxon>Viridiplantae</taxon>
        <taxon>Chlorophyta</taxon>
        <taxon>core chlorophytes</taxon>
        <taxon>Chlorophyceae</taxon>
        <taxon>CS clade</taxon>
        <taxon>Chlamydomonadales</taxon>
        <taxon>Chlamydomonadaceae</taxon>
        <taxon>Chlamydomonas</taxon>
    </lineage>
</organism>
<gene>
    <name evidence="4" type="ORF">CEUSTIGMA_g13432.t1</name>
</gene>
<keyword evidence="5" id="KW-1185">Reference proteome</keyword>
<dbReference type="GO" id="GO:0046467">
    <property type="term" value="P:membrane lipid biosynthetic process"/>
    <property type="evidence" value="ECO:0007669"/>
    <property type="project" value="TreeGrafter"/>
</dbReference>
<accession>A0A250XSG6</accession>
<dbReference type="STRING" id="1157962.A0A250XSG6"/>
<dbReference type="PANTHER" id="PTHR10566">
    <property type="entry name" value="CHAPERONE-ACTIVITY OF BC1 COMPLEX CABC1 -RELATED"/>
    <property type="match status" value="1"/>
</dbReference>
<dbReference type="Proteomes" id="UP000232323">
    <property type="component" value="Unassembled WGS sequence"/>
</dbReference>
<dbReference type="CDD" id="cd05121">
    <property type="entry name" value="ABC1_ADCK3-like"/>
    <property type="match status" value="1"/>
</dbReference>
<keyword evidence="2" id="KW-0812">Transmembrane</keyword>
<evidence type="ECO:0000256" key="1">
    <source>
        <dbReference type="ARBA" id="ARBA00009670"/>
    </source>
</evidence>
<dbReference type="Pfam" id="PF03109">
    <property type="entry name" value="ABC1"/>
    <property type="match status" value="1"/>
</dbReference>
<dbReference type="InterPro" id="IPR011009">
    <property type="entry name" value="Kinase-like_dom_sf"/>
</dbReference>
<evidence type="ECO:0000313" key="5">
    <source>
        <dbReference type="Proteomes" id="UP000232323"/>
    </source>
</evidence>
<dbReference type="EMBL" id="BEGY01000216">
    <property type="protein sequence ID" value="GAX86017.1"/>
    <property type="molecule type" value="Genomic_DNA"/>
</dbReference>
<dbReference type="GO" id="GO:1901031">
    <property type="term" value="P:regulation of response to reactive oxygen species"/>
    <property type="evidence" value="ECO:0007669"/>
    <property type="project" value="TreeGrafter"/>
</dbReference>
<name>A0A250XSG6_9CHLO</name>
<dbReference type="InterPro" id="IPR004147">
    <property type="entry name" value="ABC1_dom"/>
</dbReference>
<evidence type="ECO:0000259" key="3">
    <source>
        <dbReference type="Pfam" id="PF03109"/>
    </source>
</evidence>
<reference evidence="4 5" key="1">
    <citation type="submission" date="2017-08" db="EMBL/GenBank/DDBJ databases">
        <title>Acidophilic green algal genome provides insights into adaptation to an acidic environment.</title>
        <authorList>
            <person name="Hirooka S."/>
            <person name="Hirose Y."/>
            <person name="Kanesaki Y."/>
            <person name="Higuchi S."/>
            <person name="Fujiwara T."/>
            <person name="Onuma R."/>
            <person name="Era A."/>
            <person name="Ohbayashi R."/>
            <person name="Uzuka A."/>
            <person name="Nozaki H."/>
            <person name="Yoshikawa H."/>
            <person name="Miyagishima S.Y."/>
        </authorList>
    </citation>
    <scope>NUCLEOTIDE SEQUENCE [LARGE SCALE GENOMIC DNA]</scope>
    <source>
        <strain evidence="4 5">NIES-2499</strain>
    </source>
</reference>
<keyword evidence="2" id="KW-0472">Membrane</keyword>
<dbReference type="InterPro" id="IPR050154">
    <property type="entry name" value="UbiB_kinase"/>
</dbReference>